<dbReference type="PANTHER" id="PTHR24148">
    <property type="entry name" value="ANKYRIN REPEAT DOMAIN-CONTAINING PROTEIN 39 HOMOLOG-RELATED"/>
    <property type="match status" value="1"/>
</dbReference>
<keyword evidence="3" id="KW-1185">Reference proteome</keyword>
<dbReference type="InterPro" id="IPR010730">
    <property type="entry name" value="HET"/>
</dbReference>
<evidence type="ECO:0000313" key="2">
    <source>
        <dbReference type="EMBL" id="KAF1957543.1"/>
    </source>
</evidence>
<dbReference type="PANTHER" id="PTHR24148:SF82">
    <property type="entry name" value="HETEROKARYON INCOMPATIBILITY DOMAIN-CONTAINING PROTEIN"/>
    <property type="match status" value="1"/>
</dbReference>
<evidence type="ECO:0000313" key="3">
    <source>
        <dbReference type="Proteomes" id="UP000800035"/>
    </source>
</evidence>
<name>A0A6A5TXE1_9PLEO</name>
<dbReference type="Pfam" id="PF06985">
    <property type="entry name" value="HET"/>
    <property type="match status" value="1"/>
</dbReference>
<proteinExistence type="predicted"/>
<dbReference type="AlphaFoldDB" id="A0A6A5TXE1"/>
<evidence type="ECO:0000259" key="1">
    <source>
        <dbReference type="Pfam" id="PF06985"/>
    </source>
</evidence>
<accession>A0A6A5TXE1</accession>
<reference evidence="2" key="1">
    <citation type="journal article" date="2020" name="Stud. Mycol.">
        <title>101 Dothideomycetes genomes: a test case for predicting lifestyles and emergence of pathogens.</title>
        <authorList>
            <person name="Haridas S."/>
            <person name="Albert R."/>
            <person name="Binder M."/>
            <person name="Bloem J."/>
            <person name="Labutti K."/>
            <person name="Salamov A."/>
            <person name="Andreopoulos B."/>
            <person name="Baker S."/>
            <person name="Barry K."/>
            <person name="Bills G."/>
            <person name="Bluhm B."/>
            <person name="Cannon C."/>
            <person name="Castanera R."/>
            <person name="Culley D."/>
            <person name="Daum C."/>
            <person name="Ezra D."/>
            <person name="Gonzalez J."/>
            <person name="Henrissat B."/>
            <person name="Kuo A."/>
            <person name="Liang C."/>
            <person name="Lipzen A."/>
            <person name="Lutzoni F."/>
            <person name="Magnuson J."/>
            <person name="Mondo S."/>
            <person name="Nolan M."/>
            <person name="Ohm R."/>
            <person name="Pangilinan J."/>
            <person name="Park H.-J."/>
            <person name="Ramirez L."/>
            <person name="Alfaro M."/>
            <person name="Sun H."/>
            <person name="Tritt A."/>
            <person name="Yoshinaga Y."/>
            <person name="Zwiers L.-H."/>
            <person name="Turgeon B."/>
            <person name="Goodwin S."/>
            <person name="Spatafora J."/>
            <person name="Crous P."/>
            <person name="Grigoriev I."/>
        </authorList>
    </citation>
    <scope>NUCLEOTIDE SEQUENCE</scope>
    <source>
        <strain evidence="2">CBS 675.92</strain>
    </source>
</reference>
<dbReference type="OrthoDB" id="3553147at2759"/>
<protein>
    <submittedName>
        <fullName evidence="2">HET-domain-containing protein</fullName>
    </submittedName>
</protein>
<dbReference type="Proteomes" id="UP000800035">
    <property type="component" value="Unassembled WGS sequence"/>
</dbReference>
<sequence length="605" mass="68793">MTHFFDSEGVLRPSPYVPIDSKGSEIRVIEIYPGKHDDVLDIHLRQVRLPDHPQYQALSYVWGTVMSPHKILLDGIETSITANLDCALRHLRKESITATLWVDALCINQNDLEERSNQVQLMGTIYSSAHEVMVWLGPAEHYDISKFAAYLNADMPSMLATTAQYVEFLGTILEHPWFTRVWVVQEFALAKQDPIICIGIHRIPWSRFFFLSQMLFGSMPIFHKQLECTTPSRTERMHIMYRRWSYRLNRLEKLRRRSSHGSTLADQLDATADRSASDLRDKVFGLLGITLFVSSPIRADYSKSVQEVFSEASAVLIRDSFLCTYSHRPLYLQRDQNKHQRVDIPKLPSWVFDLTIDTQKVPGGKIGIARYSLPDGLVSKKRLAINLEKLPRPMPFVNFPDGYETLYTIGKYLGTVCITSSNLLSDFLTTSGERLLSVTALRKAYDTIVKPANISVDMFVKALQGNSECDKSHDFEPAFRRLLSESRNAARTTHGLGDQFQKRHARILRSLSSIAANRILFLTKEGHIGLSYHPDFTNGIRVGDHVVALFGISFPFLLRPINGKYQMVNVAHVACHDYTQGVATNLKWGNRKDLEDAGLEEYAII</sequence>
<dbReference type="EMBL" id="ML976989">
    <property type="protein sequence ID" value="KAF1957543.1"/>
    <property type="molecule type" value="Genomic_DNA"/>
</dbReference>
<gene>
    <name evidence="2" type="ORF">CC80DRAFT_443864</name>
</gene>
<organism evidence="2 3">
    <name type="scientific">Byssothecium circinans</name>
    <dbReference type="NCBI Taxonomy" id="147558"/>
    <lineage>
        <taxon>Eukaryota</taxon>
        <taxon>Fungi</taxon>
        <taxon>Dikarya</taxon>
        <taxon>Ascomycota</taxon>
        <taxon>Pezizomycotina</taxon>
        <taxon>Dothideomycetes</taxon>
        <taxon>Pleosporomycetidae</taxon>
        <taxon>Pleosporales</taxon>
        <taxon>Massarineae</taxon>
        <taxon>Massarinaceae</taxon>
        <taxon>Byssothecium</taxon>
    </lineage>
</organism>
<feature type="domain" description="Heterokaryon incompatibility" evidence="1">
    <location>
        <begin position="55"/>
        <end position="186"/>
    </location>
</feature>
<dbReference type="InterPro" id="IPR052895">
    <property type="entry name" value="HetReg/Transcr_Mod"/>
</dbReference>